<feature type="domain" description="RNase H type-1" evidence="1">
    <location>
        <begin position="41"/>
        <end position="173"/>
    </location>
</feature>
<dbReference type="GO" id="GO:0004523">
    <property type="term" value="F:RNA-DNA hybrid ribonuclease activity"/>
    <property type="evidence" value="ECO:0007669"/>
    <property type="project" value="InterPro"/>
</dbReference>
<name>A0A131Z0Q1_RHIAP</name>
<dbReference type="PROSITE" id="PS50879">
    <property type="entry name" value="RNASE_H_1"/>
    <property type="match status" value="1"/>
</dbReference>
<dbReference type="Pfam" id="PF00075">
    <property type="entry name" value="RNase_H"/>
    <property type="match status" value="1"/>
</dbReference>
<organism evidence="2">
    <name type="scientific">Rhipicephalus appendiculatus</name>
    <name type="common">Brown ear tick</name>
    <dbReference type="NCBI Taxonomy" id="34631"/>
    <lineage>
        <taxon>Eukaryota</taxon>
        <taxon>Metazoa</taxon>
        <taxon>Ecdysozoa</taxon>
        <taxon>Arthropoda</taxon>
        <taxon>Chelicerata</taxon>
        <taxon>Arachnida</taxon>
        <taxon>Acari</taxon>
        <taxon>Parasitiformes</taxon>
        <taxon>Ixodida</taxon>
        <taxon>Ixodoidea</taxon>
        <taxon>Ixodidae</taxon>
        <taxon>Rhipicephalinae</taxon>
        <taxon>Rhipicephalus</taxon>
        <taxon>Rhipicephalus</taxon>
    </lineage>
</organism>
<dbReference type="SUPFAM" id="SSF53098">
    <property type="entry name" value="Ribonuclease H-like"/>
    <property type="match status" value="1"/>
</dbReference>
<evidence type="ECO:0000259" key="1">
    <source>
        <dbReference type="PROSITE" id="PS50879"/>
    </source>
</evidence>
<dbReference type="AlphaFoldDB" id="A0A131Z0Q1"/>
<dbReference type="InterPro" id="IPR012337">
    <property type="entry name" value="RNaseH-like_sf"/>
</dbReference>
<sequence length="337" mass="37842">MPPWCLIRPAAHLNVPGIRKKSDLSSPVLKQLSLLLLHERYADSVHIYTDGSTNLQCSSGAVVVPARVITISFRTDHPTTSTAAELAALRTALCLVTREPPQQWSIFSDSKAALQSVLSAMRRGPYEQLVFEIRCLLHTAHEKGHHVTFQWLPSHCGVIGNEHADNAARAALEGAQEDTIPLSRSDAASSLRKLAQGITLSLWRPPSNQTNRTNRQHRLCSLMDLYMPTGLRRSDDTLLYRIWLGVAFTKSYSFRIGMADDALCDACRCEETLRHILCDCPLYDVQRQSLASVLADRDNRQMSVESILECRSQRTSQLKVAKELLKFLRKTNLDKRL</sequence>
<accession>A0A131Z0Q1</accession>
<dbReference type="InterPro" id="IPR036397">
    <property type="entry name" value="RNaseH_sf"/>
</dbReference>
<dbReference type="EMBL" id="GEDV01003554">
    <property type="protein sequence ID" value="JAP85003.1"/>
    <property type="molecule type" value="Transcribed_RNA"/>
</dbReference>
<evidence type="ECO:0000313" key="2">
    <source>
        <dbReference type="EMBL" id="JAP85003.1"/>
    </source>
</evidence>
<dbReference type="GO" id="GO:0003676">
    <property type="term" value="F:nucleic acid binding"/>
    <property type="evidence" value="ECO:0007669"/>
    <property type="project" value="InterPro"/>
</dbReference>
<reference evidence="2" key="1">
    <citation type="journal article" date="2016" name="Ticks Tick Borne Dis.">
        <title>De novo assembly and annotation of the salivary gland transcriptome of Rhipicephalus appendiculatus male and female ticks during blood feeding.</title>
        <authorList>
            <person name="de Castro M.H."/>
            <person name="de Klerk D."/>
            <person name="Pienaar R."/>
            <person name="Latif A.A."/>
            <person name="Rees D.J."/>
            <person name="Mans B.J."/>
        </authorList>
    </citation>
    <scope>NUCLEOTIDE SEQUENCE</scope>
    <source>
        <tissue evidence="2">Salivary glands</tissue>
    </source>
</reference>
<dbReference type="CDD" id="cd09276">
    <property type="entry name" value="Rnase_HI_RT_non_LTR"/>
    <property type="match status" value="1"/>
</dbReference>
<dbReference type="InterPro" id="IPR002156">
    <property type="entry name" value="RNaseH_domain"/>
</dbReference>
<dbReference type="Gene3D" id="3.30.420.10">
    <property type="entry name" value="Ribonuclease H-like superfamily/Ribonuclease H"/>
    <property type="match status" value="1"/>
</dbReference>
<proteinExistence type="predicted"/>
<protein>
    <submittedName>
        <fullName evidence="2">Tick transposon</fullName>
    </submittedName>
</protein>